<dbReference type="InterPro" id="IPR004860">
    <property type="entry name" value="LAGLIDADG_dom"/>
</dbReference>
<keyword evidence="2" id="KW-0255">Endonuclease</keyword>
<dbReference type="RefSeq" id="WP_052653955.1">
    <property type="nucleotide sequence ID" value="NZ_CCXS01000001.1"/>
</dbReference>
<dbReference type="Pfam" id="PF03161">
    <property type="entry name" value="LAGLIDADG_2"/>
    <property type="match status" value="1"/>
</dbReference>
<keyword evidence="2" id="KW-0378">Hydrolase</keyword>
<dbReference type="GO" id="GO:0004519">
    <property type="term" value="F:endonuclease activity"/>
    <property type="evidence" value="ECO:0007669"/>
    <property type="project" value="UniProtKB-KW"/>
</dbReference>
<sequence>MHDLLCGKLLGDGCLIKQGTRKPRFQFTHCKNDKGWSEYCYEQLSDSLPLNSPKYRKIVDTRMAAGFTESYIVQSRTSDEFSKLYEIWYPQRKKELPFSYIKEYFNEKTFAWWYQDDGHLKQENGIVKKVIFSTDSFTPLENQFLIDFLQKKYHLSFSIDAQNRLILYDQFQILYFLKLVGPYIHESMNRKRQSLNGSKVIAERSTIYLPNEFIVKNPTVEINHQYKKLPTLMALTENHTEFFKENISVQNETVITKPYQIKIKENYKDILVKLKCKTGLTISQITVHCFRL</sequence>
<keyword evidence="3" id="KW-1185">Reference proteome</keyword>
<feature type="domain" description="Homing endonuclease LAGLIDADG" evidence="1">
    <location>
        <begin position="5"/>
        <end position="164"/>
    </location>
</feature>
<dbReference type="AlphaFoldDB" id="A0A098ERC8"/>
<dbReference type="SUPFAM" id="SSF55608">
    <property type="entry name" value="Homing endonucleases"/>
    <property type="match status" value="1"/>
</dbReference>
<accession>A0A098ERC8</accession>
<evidence type="ECO:0000313" key="2">
    <source>
        <dbReference type="EMBL" id="CEG24357.1"/>
    </source>
</evidence>
<dbReference type="Proteomes" id="UP000043699">
    <property type="component" value="Unassembled WGS sequence"/>
</dbReference>
<evidence type="ECO:0000259" key="1">
    <source>
        <dbReference type="Pfam" id="PF03161"/>
    </source>
</evidence>
<organism evidence="2 3">
    <name type="scientific">Planococcus massiliensis</name>
    <dbReference type="NCBI Taxonomy" id="1499687"/>
    <lineage>
        <taxon>Bacteria</taxon>
        <taxon>Bacillati</taxon>
        <taxon>Bacillota</taxon>
        <taxon>Bacilli</taxon>
        <taxon>Bacillales</taxon>
        <taxon>Caryophanaceae</taxon>
        <taxon>Planococcus</taxon>
    </lineage>
</organism>
<reference evidence="2 3" key="1">
    <citation type="submission" date="2014-09" db="EMBL/GenBank/DDBJ databases">
        <authorList>
            <person name="Urmite Genomes Urmite Genomes"/>
        </authorList>
    </citation>
    <scope>NUCLEOTIDE SEQUENCE [LARGE SCALE GENOMIC DNA]</scope>
    <source>
        <strain evidence="2 3">ES2</strain>
    </source>
</reference>
<evidence type="ECO:0000313" key="3">
    <source>
        <dbReference type="Proteomes" id="UP000043699"/>
    </source>
</evidence>
<dbReference type="Gene3D" id="3.10.28.10">
    <property type="entry name" value="Homing endonucleases"/>
    <property type="match status" value="2"/>
</dbReference>
<keyword evidence="2" id="KW-0540">Nuclease</keyword>
<name>A0A098ERC8_9BACL</name>
<dbReference type="OrthoDB" id="2351986at2"/>
<protein>
    <submittedName>
        <fullName evidence="2">LAGLIDADG DNA endonuclease family protein</fullName>
    </submittedName>
</protein>
<proteinExistence type="predicted"/>
<gene>
    <name evidence="2" type="ORF">BN1080_03380</name>
</gene>
<dbReference type="InterPro" id="IPR027434">
    <property type="entry name" value="Homing_endonucl"/>
</dbReference>
<dbReference type="EMBL" id="CCXS01000001">
    <property type="protein sequence ID" value="CEG24357.1"/>
    <property type="molecule type" value="Genomic_DNA"/>
</dbReference>